<keyword evidence="10" id="KW-0472">Membrane</keyword>
<evidence type="ECO:0008006" key="16">
    <source>
        <dbReference type="Google" id="ProtNLM"/>
    </source>
</evidence>
<keyword evidence="5" id="KW-0479">Metal-binding</keyword>
<evidence type="ECO:0000256" key="8">
    <source>
        <dbReference type="ARBA" id="ARBA00022982"/>
    </source>
</evidence>
<keyword evidence="4" id="KW-0812">Transmembrane</keyword>
<dbReference type="Pfam" id="PF12937">
    <property type="entry name" value="F-box-like"/>
    <property type="match status" value="1"/>
</dbReference>
<dbReference type="PRINTS" id="PR00363">
    <property type="entry name" value="CYTOCHROMEB5"/>
</dbReference>
<keyword evidence="7" id="KW-0492">Microsome</keyword>
<dbReference type="InterPro" id="IPR050668">
    <property type="entry name" value="Cytochrome_b5"/>
</dbReference>
<dbReference type="Gene3D" id="1.20.1280.50">
    <property type="match status" value="1"/>
</dbReference>
<comment type="subcellular location">
    <subcellularLocation>
        <location evidence="1">Endoplasmic reticulum membrane</location>
        <topology evidence="1">Single-pass membrane protein</topology>
        <orientation evidence="1">Cytoplasmic side</orientation>
    </subcellularLocation>
    <subcellularLocation>
        <location evidence="11">Microsome membrane</location>
        <topology evidence="11">Single-pass membrane protein</topology>
        <orientation evidence="11">Cytoplasmic side</orientation>
    </subcellularLocation>
</comment>
<evidence type="ECO:0000256" key="1">
    <source>
        <dbReference type="ARBA" id="ARBA00004131"/>
    </source>
</evidence>
<dbReference type="InterPro" id="IPR036047">
    <property type="entry name" value="F-box-like_dom_sf"/>
</dbReference>
<evidence type="ECO:0000256" key="5">
    <source>
        <dbReference type="ARBA" id="ARBA00022723"/>
    </source>
</evidence>
<evidence type="ECO:0000256" key="12">
    <source>
        <dbReference type="ARBA" id="ARBA00038168"/>
    </source>
</evidence>
<evidence type="ECO:0000259" key="14">
    <source>
        <dbReference type="PROSITE" id="PS50255"/>
    </source>
</evidence>
<dbReference type="Pfam" id="PF00173">
    <property type="entry name" value="Cyt-b5"/>
    <property type="match status" value="1"/>
</dbReference>
<dbReference type="InterPro" id="IPR036400">
    <property type="entry name" value="Cyt_B5-like_heme/steroid_sf"/>
</dbReference>
<keyword evidence="3" id="KW-0349">Heme</keyword>
<dbReference type="GO" id="GO:0005789">
    <property type="term" value="C:endoplasmic reticulum membrane"/>
    <property type="evidence" value="ECO:0007669"/>
    <property type="project" value="UniProtKB-SubCell"/>
</dbReference>
<dbReference type="InterPro" id="IPR001199">
    <property type="entry name" value="Cyt_B5-like_heme/steroid-bd"/>
</dbReference>
<organism evidence="15">
    <name type="scientific">Haptolina ericina</name>
    <dbReference type="NCBI Taxonomy" id="156174"/>
    <lineage>
        <taxon>Eukaryota</taxon>
        <taxon>Haptista</taxon>
        <taxon>Haptophyta</taxon>
        <taxon>Prymnesiophyceae</taxon>
        <taxon>Prymnesiales</taxon>
        <taxon>Prymnesiaceae</taxon>
        <taxon>Haptolina</taxon>
    </lineage>
</organism>
<dbReference type="PANTHER" id="PTHR19359:SF150">
    <property type="entry name" value="CYTOCHROME B5"/>
    <property type="match status" value="1"/>
</dbReference>
<evidence type="ECO:0000256" key="11">
    <source>
        <dbReference type="ARBA" id="ARBA00037877"/>
    </source>
</evidence>
<dbReference type="PROSITE" id="PS50255">
    <property type="entry name" value="CYTOCHROME_B5_2"/>
    <property type="match status" value="1"/>
</dbReference>
<dbReference type="SUPFAM" id="SSF55856">
    <property type="entry name" value="Cytochrome b5-like heme/steroid binding domain"/>
    <property type="match status" value="1"/>
</dbReference>
<evidence type="ECO:0000256" key="6">
    <source>
        <dbReference type="ARBA" id="ARBA00022824"/>
    </source>
</evidence>
<proteinExistence type="inferred from homology"/>
<protein>
    <recommendedName>
        <fullName evidence="16">Cytochrome b5 heme-binding domain-containing protein</fullName>
    </recommendedName>
</protein>
<dbReference type="SUPFAM" id="SSF81383">
    <property type="entry name" value="F-box domain"/>
    <property type="match status" value="1"/>
</dbReference>
<evidence type="ECO:0000256" key="3">
    <source>
        <dbReference type="ARBA" id="ARBA00022617"/>
    </source>
</evidence>
<feature type="domain" description="Cytochrome b5 heme-binding" evidence="14">
    <location>
        <begin position="99"/>
        <end position="156"/>
    </location>
</feature>
<evidence type="ECO:0000259" key="13">
    <source>
        <dbReference type="PROSITE" id="PS50181"/>
    </source>
</evidence>
<evidence type="ECO:0000256" key="9">
    <source>
        <dbReference type="ARBA" id="ARBA00023004"/>
    </source>
</evidence>
<evidence type="ECO:0000256" key="10">
    <source>
        <dbReference type="ARBA" id="ARBA00023136"/>
    </source>
</evidence>
<dbReference type="SMART" id="SM01117">
    <property type="entry name" value="Cyt-b5"/>
    <property type="match status" value="1"/>
</dbReference>
<evidence type="ECO:0000256" key="2">
    <source>
        <dbReference type="ARBA" id="ARBA00022448"/>
    </source>
</evidence>
<feature type="domain" description="F-box" evidence="13">
    <location>
        <begin position="3"/>
        <end position="49"/>
    </location>
</feature>
<accession>A0A7S3ER67</accession>
<reference evidence="15" key="1">
    <citation type="submission" date="2021-01" db="EMBL/GenBank/DDBJ databases">
        <authorList>
            <person name="Corre E."/>
            <person name="Pelletier E."/>
            <person name="Niang G."/>
            <person name="Scheremetjew M."/>
            <person name="Finn R."/>
            <person name="Kale V."/>
            <person name="Holt S."/>
            <person name="Cochrane G."/>
            <person name="Meng A."/>
            <person name="Brown T."/>
            <person name="Cohen L."/>
        </authorList>
    </citation>
    <scope>NUCLEOTIDE SEQUENCE</scope>
    <source>
        <strain evidence="15">CCMP281</strain>
    </source>
</reference>
<keyword evidence="8" id="KW-0249">Electron transport</keyword>
<evidence type="ECO:0000313" key="15">
    <source>
        <dbReference type="EMBL" id="CAE0102622.1"/>
    </source>
</evidence>
<gene>
    <name evidence="15" type="ORF">HERI1096_LOCUS3280</name>
</gene>
<name>A0A7S3ER67_9EUKA</name>
<evidence type="ECO:0000256" key="4">
    <source>
        <dbReference type="ARBA" id="ARBA00022692"/>
    </source>
</evidence>
<dbReference type="PROSITE" id="PS50181">
    <property type="entry name" value="FBOX"/>
    <property type="match status" value="1"/>
</dbReference>
<dbReference type="GO" id="GO:0020037">
    <property type="term" value="F:heme binding"/>
    <property type="evidence" value="ECO:0007669"/>
    <property type="project" value="TreeGrafter"/>
</dbReference>
<comment type="similarity">
    <text evidence="12">Belongs to the cytochrome b5 family.</text>
</comment>
<evidence type="ECO:0000256" key="7">
    <source>
        <dbReference type="ARBA" id="ARBA00022848"/>
    </source>
</evidence>
<dbReference type="InterPro" id="IPR001810">
    <property type="entry name" value="F-box_dom"/>
</dbReference>
<dbReference type="PANTHER" id="PTHR19359">
    <property type="entry name" value="CYTOCHROME B5"/>
    <property type="match status" value="1"/>
</dbReference>
<keyword evidence="6" id="KW-0256">Endoplasmic reticulum</keyword>
<dbReference type="GO" id="GO:0046872">
    <property type="term" value="F:metal ion binding"/>
    <property type="evidence" value="ECO:0007669"/>
    <property type="project" value="UniProtKB-KW"/>
</dbReference>
<sequence>MRTASLTALPEELTTKILCFCSARDLTAVAKSCSQLRAAASDDRVWLEAFQESFSGLMQALGGFKELPRPEGGWKALYSEWSSGRWMRAEYYRTGRVLMLIDGHIFDATSFVDEHPGDVNVLLAAAGTDATEAFDYIGHSTHARRVLAALAAPDLEWPLEGRLLSVSEATAMDSQPVNNPSRTPQFGSMLRGVYSGMMQTWAWQEVSAQGMLALSRCRQSACEAFQLSWERTGLLRAEFNDWLRQPSWQNGRRGDAVSMLRPPGRAR</sequence>
<dbReference type="EMBL" id="HBHX01006031">
    <property type="protein sequence ID" value="CAE0102622.1"/>
    <property type="molecule type" value="Transcribed_RNA"/>
</dbReference>
<dbReference type="AlphaFoldDB" id="A0A7S3ER67"/>
<keyword evidence="9" id="KW-0408">Iron</keyword>
<dbReference type="Gene3D" id="3.10.120.10">
    <property type="entry name" value="Cytochrome b5-like heme/steroid binding domain"/>
    <property type="match status" value="1"/>
</dbReference>
<keyword evidence="2" id="KW-0813">Transport</keyword>